<accession>A0A387FWD3</accession>
<dbReference type="EMBL" id="CP032694">
    <property type="protein sequence ID" value="AYG59812.1"/>
    <property type="molecule type" value="Genomic_DNA"/>
</dbReference>
<evidence type="ECO:0000313" key="3">
    <source>
        <dbReference type="Proteomes" id="UP000282195"/>
    </source>
</evidence>
<name>A0A387FWD3_9HYPH</name>
<reference evidence="2 3" key="1">
    <citation type="submission" date="2018-10" db="EMBL/GenBank/DDBJ databases">
        <title>Rhizobium etli, R. leguminosarum and a new Rhizobium genospecies from Phaseolus dumosus.</title>
        <authorList>
            <person name="Ramirez-Puebla S.T."/>
            <person name="Rogel-Hernandez M.A."/>
            <person name="Guerrero G."/>
            <person name="Ormeno-Orrillo E."/>
            <person name="Martinez-Romero J.C."/>
            <person name="Negrete-Yankelevich S."/>
            <person name="Martinez-Romero E."/>
        </authorList>
    </citation>
    <scope>NUCLEOTIDE SEQUENCE [LARGE SCALE GENOMIC DNA]</scope>
    <source>
        <strain evidence="2 3">CCGE525</strain>
    </source>
</reference>
<keyword evidence="1" id="KW-0175">Coiled coil</keyword>
<gene>
    <name evidence="2" type="ORF">CCGE525_14090</name>
</gene>
<evidence type="ECO:0000313" key="2">
    <source>
        <dbReference type="EMBL" id="AYG59812.1"/>
    </source>
</evidence>
<organism evidence="2 3">
    <name type="scientific">Rhizobium jaguaris</name>
    <dbReference type="NCBI Taxonomy" id="1312183"/>
    <lineage>
        <taxon>Bacteria</taxon>
        <taxon>Pseudomonadati</taxon>
        <taxon>Pseudomonadota</taxon>
        <taxon>Alphaproteobacteria</taxon>
        <taxon>Hyphomicrobiales</taxon>
        <taxon>Rhizobiaceae</taxon>
        <taxon>Rhizobium/Agrobacterium group</taxon>
        <taxon>Rhizobium</taxon>
    </lineage>
</organism>
<dbReference type="AlphaFoldDB" id="A0A387FWD3"/>
<sequence>MSDILLTIPEIDERIAAIRENLRELIEQAAAYSGAADEELASERIAEQEEELERLLKRREELSNQKS</sequence>
<proteinExistence type="predicted"/>
<dbReference type="OrthoDB" id="8452991at2"/>
<evidence type="ECO:0000256" key="1">
    <source>
        <dbReference type="SAM" id="Coils"/>
    </source>
</evidence>
<keyword evidence="3" id="KW-1185">Reference proteome</keyword>
<dbReference type="Proteomes" id="UP000282195">
    <property type="component" value="Chromosome"/>
</dbReference>
<dbReference type="RefSeq" id="WP_120704816.1">
    <property type="nucleotide sequence ID" value="NZ_CP032694.1"/>
</dbReference>
<feature type="coiled-coil region" evidence="1">
    <location>
        <begin position="8"/>
        <end position="65"/>
    </location>
</feature>
<dbReference type="KEGG" id="rjg:CCGE525_14090"/>
<protein>
    <submittedName>
        <fullName evidence="2">Uncharacterized protein</fullName>
    </submittedName>
</protein>